<comment type="similarity">
    <text evidence="1 11">Belongs to the RNA polymerase subunit omega family.</text>
</comment>
<evidence type="ECO:0000256" key="10">
    <source>
        <dbReference type="ARBA" id="ARBA00048552"/>
    </source>
</evidence>
<evidence type="ECO:0000256" key="7">
    <source>
        <dbReference type="ARBA" id="ARBA00023163"/>
    </source>
</evidence>
<evidence type="ECO:0000256" key="9">
    <source>
        <dbReference type="ARBA" id="ARBA00030998"/>
    </source>
</evidence>
<name>A0ABR5SGJ7_9BACT</name>
<comment type="function">
    <text evidence="11">Promotes RNA polymerase assembly. Latches the N- and C-terminal regions of the beta' subunit thereby facilitating its interaction with the beta and alpha subunits.</text>
</comment>
<evidence type="ECO:0000256" key="8">
    <source>
        <dbReference type="ARBA" id="ARBA00029924"/>
    </source>
</evidence>
<dbReference type="EMBL" id="LNQR01000059">
    <property type="protein sequence ID" value="KWT85767.1"/>
    <property type="molecule type" value="Genomic_DNA"/>
</dbReference>
<evidence type="ECO:0000256" key="3">
    <source>
        <dbReference type="ARBA" id="ARBA00013725"/>
    </source>
</evidence>
<dbReference type="SUPFAM" id="SSF63562">
    <property type="entry name" value="RPB6/omega subunit-like"/>
    <property type="match status" value="1"/>
</dbReference>
<dbReference type="NCBIfam" id="TIGR00690">
    <property type="entry name" value="rpoZ"/>
    <property type="match status" value="1"/>
</dbReference>
<proteinExistence type="inferred from homology"/>
<evidence type="ECO:0000256" key="5">
    <source>
        <dbReference type="ARBA" id="ARBA00022679"/>
    </source>
</evidence>
<evidence type="ECO:0000256" key="4">
    <source>
        <dbReference type="ARBA" id="ARBA00022478"/>
    </source>
</evidence>
<evidence type="ECO:0000256" key="1">
    <source>
        <dbReference type="ARBA" id="ARBA00006711"/>
    </source>
</evidence>
<keyword evidence="7 11" id="KW-0804">Transcription</keyword>
<dbReference type="Proteomes" id="UP000060487">
    <property type="component" value="Unassembled WGS sequence"/>
</dbReference>
<evidence type="ECO:0000256" key="11">
    <source>
        <dbReference type="HAMAP-Rule" id="MF_00366"/>
    </source>
</evidence>
<dbReference type="InterPro" id="IPR003716">
    <property type="entry name" value="DNA-dir_RNA_pol_omega"/>
</dbReference>
<sequence>MESISLPIELDYNQVDGRFRLVHIISQRVKELAHKGKPMITSKAHKLTTIALEEAINYKLEFITGVEAKQANEEAKKLDYKRFLEEKRRASEQEDLSELEKDLKFYLDEREEPGIKHTIDTLFTDGEPSADME</sequence>
<dbReference type="InterPro" id="IPR036161">
    <property type="entry name" value="RPB6/omega-like_sf"/>
</dbReference>
<comment type="catalytic activity">
    <reaction evidence="10 11">
        <text>RNA(n) + a ribonucleoside 5'-triphosphate = RNA(n+1) + diphosphate</text>
        <dbReference type="Rhea" id="RHEA:21248"/>
        <dbReference type="Rhea" id="RHEA-COMP:14527"/>
        <dbReference type="Rhea" id="RHEA-COMP:17342"/>
        <dbReference type="ChEBI" id="CHEBI:33019"/>
        <dbReference type="ChEBI" id="CHEBI:61557"/>
        <dbReference type="ChEBI" id="CHEBI:140395"/>
        <dbReference type="EC" id="2.7.7.6"/>
    </reaction>
</comment>
<reference evidence="12 13" key="1">
    <citation type="submission" date="2015-11" db="EMBL/GenBank/DDBJ databases">
        <authorList>
            <person name="Lin W."/>
        </authorList>
    </citation>
    <scope>NUCLEOTIDE SEQUENCE [LARGE SCALE GENOMIC DNA]</scope>
    <source>
        <strain evidence="12 13">HCH-1</strain>
    </source>
</reference>
<comment type="caution">
    <text evidence="12">The sequence shown here is derived from an EMBL/GenBank/DDBJ whole genome shotgun (WGS) entry which is preliminary data.</text>
</comment>
<dbReference type="InterPro" id="IPR006110">
    <property type="entry name" value="Pol_omega/Rpo6/RPB6"/>
</dbReference>
<dbReference type="Pfam" id="PF01192">
    <property type="entry name" value="RNA_pol_Rpb6"/>
    <property type="match status" value="1"/>
</dbReference>
<dbReference type="EC" id="2.7.7.6" evidence="2 11"/>
<protein>
    <recommendedName>
        <fullName evidence="3 11">DNA-directed RNA polymerase subunit omega</fullName>
        <shortName evidence="11">RNAP omega subunit</shortName>
        <ecNumber evidence="2 11">2.7.7.6</ecNumber>
    </recommendedName>
    <alternativeName>
        <fullName evidence="9 11">RNA polymerase omega subunit</fullName>
    </alternativeName>
    <alternativeName>
        <fullName evidence="8 11">Transcriptase subunit omega</fullName>
    </alternativeName>
</protein>
<keyword evidence="13" id="KW-1185">Reference proteome</keyword>
<dbReference type="RefSeq" id="WP_085052279.1">
    <property type="nucleotide sequence ID" value="NZ_LNQR01000059.1"/>
</dbReference>
<dbReference type="Gene3D" id="3.90.940.10">
    <property type="match status" value="1"/>
</dbReference>
<evidence type="ECO:0000256" key="6">
    <source>
        <dbReference type="ARBA" id="ARBA00022695"/>
    </source>
</evidence>
<evidence type="ECO:0000256" key="2">
    <source>
        <dbReference type="ARBA" id="ARBA00012418"/>
    </source>
</evidence>
<gene>
    <name evidence="11" type="primary">rpoZ</name>
    <name evidence="12" type="ORF">ASN18_1660</name>
</gene>
<evidence type="ECO:0000313" key="12">
    <source>
        <dbReference type="EMBL" id="KWT85767.1"/>
    </source>
</evidence>
<keyword evidence="5 11" id="KW-0808">Transferase</keyword>
<keyword evidence="4 11" id="KW-0240">DNA-directed RNA polymerase</keyword>
<organism evidence="12 13">
    <name type="scientific">Candidatus Magnetominusculus xianensis</name>
    <dbReference type="NCBI Taxonomy" id="1748249"/>
    <lineage>
        <taxon>Bacteria</taxon>
        <taxon>Pseudomonadati</taxon>
        <taxon>Nitrospirota</taxon>
        <taxon>Nitrospiria</taxon>
        <taxon>Nitrospirales</taxon>
        <taxon>Nitrospiraceae</taxon>
        <taxon>Candidatus Magnetominusculus</taxon>
    </lineage>
</organism>
<dbReference type="HAMAP" id="MF_00366">
    <property type="entry name" value="RNApol_bact_RpoZ"/>
    <property type="match status" value="1"/>
</dbReference>
<comment type="subunit">
    <text evidence="11">The RNAP catalytic core consists of 2 alpha, 1 beta, 1 beta' and 1 omega subunit. When a sigma factor is associated with the core the holoenzyme is formed, which can initiate transcription.</text>
</comment>
<dbReference type="GO" id="GO:0000428">
    <property type="term" value="C:DNA-directed RNA polymerase complex"/>
    <property type="evidence" value="ECO:0007669"/>
    <property type="project" value="UniProtKB-KW"/>
</dbReference>
<keyword evidence="6 11" id="KW-0548">Nucleotidyltransferase</keyword>
<accession>A0ABR5SGJ7</accession>
<evidence type="ECO:0000313" key="13">
    <source>
        <dbReference type="Proteomes" id="UP000060487"/>
    </source>
</evidence>